<feature type="compositionally biased region" description="Basic and acidic residues" evidence="1">
    <location>
        <begin position="62"/>
        <end position="72"/>
    </location>
</feature>
<feature type="compositionally biased region" description="Polar residues" evidence="1">
    <location>
        <begin position="188"/>
        <end position="197"/>
    </location>
</feature>
<feature type="region of interest" description="Disordered" evidence="1">
    <location>
        <begin position="1"/>
        <end position="103"/>
    </location>
</feature>
<dbReference type="EMBL" id="LFJN01000015">
    <property type="protein sequence ID" value="KPI39326.1"/>
    <property type="molecule type" value="Genomic_DNA"/>
</dbReference>
<dbReference type="RefSeq" id="XP_017999289.1">
    <property type="nucleotide sequence ID" value="XM_018145214.1"/>
</dbReference>
<feature type="region of interest" description="Disordered" evidence="1">
    <location>
        <begin position="261"/>
        <end position="294"/>
    </location>
</feature>
<name>A0A0N1H3B6_9EURO</name>
<dbReference type="GeneID" id="28737094"/>
<evidence type="ECO:0000256" key="1">
    <source>
        <dbReference type="SAM" id="MobiDB-lite"/>
    </source>
</evidence>
<feature type="compositionally biased region" description="Basic and acidic residues" evidence="1">
    <location>
        <begin position="24"/>
        <end position="34"/>
    </location>
</feature>
<feature type="region of interest" description="Disordered" evidence="1">
    <location>
        <begin position="535"/>
        <end position="561"/>
    </location>
</feature>
<feature type="region of interest" description="Disordered" evidence="1">
    <location>
        <begin position="188"/>
        <end position="223"/>
    </location>
</feature>
<feature type="compositionally biased region" description="Polar residues" evidence="1">
    <location>
        <begin position="611"/>
        <end position="627"/>
    </location>
</feature>
<feature type="compositionally biased region" description="Low complexity" evidence="1">
    <location>
        <begin position="628"/>
        <end position="649"/>
    </location>
</feature>
<sequence length="664" mass="71010">MSRSGGTTTTSTLSPVKSSLAEQLDNHNAGDKTPRGPSVTPKKARSLSDAPHPVLMQSPAFREPRRMSKDDTLLESPTTPRSTHTRGLSLTMPARESALSPKLEASHIYGSPASMLPRRSRGLDYTRACTNLHHSTLAESSPDASPITSRINIPQRRSLVGGSTVLDSPSNMAGQMWSTMPERTALSSSVSSINMLESDSDSTSSSDDDMAIDDDPMLSTPGAARLKGNVMGVTLNSPGTEWMQQSPAQMNLHSNLLSFRRRARRAKSQHSSSSVSIKSGRPSPGPLSPGIVKSVETNGYFGSGLTRQQVQSRRESLSLGTDALQLSDSEEGSAVRPNAIGAHSGVDAEGPRGVIRRAVTRRSNLLPKSKGFARIKAALIEESMPVDSEVRREAEIVKQVQDNDPNYSPPNNHLSPDPADDIKRSIEGGMPIIPSTSSDRITTPPMTFSQQAGQNSSSVAGQSFWDNNAFGIIRNDRYRTPPPPSLQPRDSSYSAFSDSDMASTTDNSTLSQISTTVTNNNVNGSDNLALRHFQRSRSRSTTPLAGAPPTAGDVARRVNNKRRRDDDLYDIADFTKRRAVSPGFQSVQSSPVLPQSPVAAAADKSWGRPPSMSSKGGTHTPNGPNERSNSGSSNVGGSSNGLKKGVGLLRMDETSEGLLSMTID</sequence>
<feature type="region of interest" description="Disordered" evidence="1">
    <location>
        <begin position="475"/>
        <end position="511"/>
    </location>
</feature>
<comment type="caution">
    <text evidence="2">The sequence shown here is derived from an EMBL/GenBank/DDBJ whole genome shotgun (WGS) entry which is preliminary data.</text>
</comment>
<feature type="compositionally biased region" description="Polar residues" evidence="1">
    <location>
        <begin position="488"/>
        <end position="511"/>
    </location>
</feature>
<dbReference type="PANTHER" id="PTHR42106">
    <property type="entry name" value="CHROMOSOME 10, WHOLE GENOME SHOTGUN SEQUENCE"/>
    <property type="match status" value="1"/>
</dbReference>
<feature type="compositionally biased region" description="Acidic residues" evidence="1">
    <location>
        <begin position="206"/>
        <end position="216"/>
    </location>
</feature>
<dbReference type="Proteomes" id="UP000038010">
    <property type="component" value="Unassembled WGS sequence"/>
</dbReference>
<dbReference type="VEuPathDB" id="FungiDB:AB675_5034"/>
<accession>A0A0N1H3B6</accession>
<dbReference type="STRING" id="1664694.A0A0N1H3B6"/>
<feature type="compositionally biased region" description="Polar residues" evidence="1">
    <location>
        <begin position="75"/>
        <end position="88"/>
    </location>
</feature>
<proteinExistence type="predicted"/>
<feature type="region of interest" description="Disordered" evidence="1">
    <location>
        <begin position="581"/>
        <end position="664"/>
    </location>
</feature>
<protein>
    <submittedName>
        <fullName evidence="2">Uncharacterized protein</fullName>
    </submittedName>
</protein>
<feature type="region of interest" description="Disordered" evidence="1">
    <location>
        <begin position="324"/>
        <end position="349"/>
    </location>
</feature>
<evidence type="ECO:0000313" key="3">
    <source>
        <dbReference type="Proteomes" id="UP000038010"/>
    </source>
</evidence>
<organism evidence="2 3">
    <name type="scientific">Cyphellophora attinorum</name>
    <dbReference type="NCBI Taxonomy" id="1664694"/>
    <lineage>
        <taxon>Eukaryota</taxon>
        <taxon>Fungi</taxon>
        <taxon>Dikarya</taxon>
        <taxon>Ascomycota</taxon>
        <taxon>Pezizomycotina</taxon>
        <taxon>Eurotiomycetes</taxon>
        <taxon>Chaetothyriomycetidae</taxon>
        <taxon>Chaetothyriales</taxon>
        <taxon>Cyphellophoraceae</taxon>
        <taxon>Cyphellophora</taxon>
    </lineage>
</organism>
<dbReference type="PANTHER" id="PTHR42106:SF1">
    <property type="match status" value="1"/>
</dbReference>
<feature type="compositionally biased region" description="Low complexity" evidence="1">
    <location>
        <begin position="585"/>
        <end position="602"/>
    </location>
</feature>
<evidence type="ECO:0000313" key="2">
    <source>
        <dbReference type="EMBL" id="KPI39326.1"/>
    </source>
</evidence>
<reference evidence="2 3" key="1">
    <citation type="submission" date="2015-06" db="EMBL/GenBank/DDBJ databases">
        <title>Draft genome of the ant-associated black yeast Phialophora attae CBS 131958.</title>
        <authorList>
            <person name="Moreno L.F."/>
            <person name="Stielow B.J."/>
            <person name="de Hoog S."/>
            <person name="Vicente V.A."/>
            <person name="Weiss V.A."/>
            <person name="de Vries M."/>
            <person name="Cruz L.M."/>
            <person name="Souza E.M."/>
        </authorList>
    </citation>
    <scope>NUCLEOTIDE SEQUENCE [LARGE SCALE GENOMIC DNA]</scope>
    <source>
        <strain evidence="2 3">CBS 131958</strain>
    </source>
</reference>
<feature type="compositionally biased region" description="Low complexity" evidence="1">
    <location>
        <begin position="1"/>
        <end position="12"/>
    </location>
</feature>
<keyword evidence="3" id="KW-1185">Reference proteome</keyword>
<dbReference type="AlphaFoldDB" id="A0A0N1H3B6"/>
<dbReference type="OrthoDB" id="340550at2759"/>
<feature type="compositionally biased region" description="Low complexity" evidence="1">
    <location>
        <begin position="269"/>
        <end position="282"/>
    </location>
</feature>
<gene>
    <name evidence="2" type="ORF">AB675_5034</name>
</gene>